<gene>
    <name evidence="1" type="ORF">SAMN05216474_0343</name>
</gene>
<sequence>MRFNKPAYPTVYFSEEIWVKCPKCFKAALAKTKLPQYKIPFPRGHQSACNCAYCGFHEIDENHWSGYLQGFLKNVCGHCGSGISYATEPTKEPYIKSEITCEVCKSTQEYNLKWYRYREDKPTDPFFGFDLWLQTSIKENVLWVYNIDHLDYLMEYVNATLREDNGRHKYSMIRNLPHWVKSGKNRKIIVKKLSKLKREFQAGQNHVLPVR</sequence>
<dbReference type="RefSeq" id="WP_090245642.1">
    <property type="nucleotide sequence ID" value="NZ_FPAS01000001.1"/>
</dbReference>
<dbReference type="AlphaFoldDB" id="A0A1I6XQB3"/>
<dbReference type="EMBL" id="FPAS01000001">
    <property type="protein sequence ID" value="SFT39914.1"/>
    <property type="molecule type" value="Genomic_DNA"/>
</dbReference>
<evidence type="ECO:0000313" key="1">
    <source>
        <dbReference type="EMBL" id="SFT39914.1"/>
    </source>
</evidence>
<organism evidence="1 2">
    <name type="scientific">Lishizhenia tianjinensis</name>
    <dbReference type="NCBI Taxonomy" id="477690"/>
    <lineage>
        <taxon>Bacteria</taxon>
        <taxon>Pseudomonadati</taxon>
        <taxon>Bacteroidota</taxon>
        <taxon>Flavobacteriia</taxon>
        <taxon>Flavobacteriales</taxon>
        <taxon>Crocinitomicaceae</taxon>
        <taxon>Lishizhenia</taxon>
    </lineage>
</organism>
<keyword evidence="2" id="KW-1185">Reference proteome</keyword>
<reference evidence="1 2" key="1">
    <citation type="submission" date="2016-10" db="EMBL/GenBank/DDBJ databases">
        <authorList>
            <person name="de Groot N.N."/>
        </authorList>
    </citation>
    <scope>NUCLEOTIDE SEQUENCE [LARGE SCALE GENOMIC DNA]</scope>
    <source>
        <strain evidence="1 2">CGMCC 1.7005</strain>
    </source>
</reference>
<protein>
    <submittedName>
        <fullName evidence="1">Uncharacterized protein</fullName>
    </submittedName>
</protein>
<dbReference type="STRING" id="477690.SAMN05216474_0343"/>
<dbReference type="Proteomes" id="UP000236454">
    <property type="component" value="Unassembled WGS sequence"/>
</dbReference>
<dbReference type="OrthoDB" id="707631at2"/>
<accession>A0A1I6XQB3</accession>
<name>A0A1I6XQB3_9FLAO</name>
<proteinExistence type="predicted"/>
<evidence type="ECO:0000313" key="2">
    <source>
        <dbReference type="Proteomes" id="UP000236454"/>
    </source>
</evidence>